<dbReference type="PANTHER" id="PTHR18929:SF132">
    <property type="entry name" value="PROTEIN DISULFIDE-ISOMERASE A3"/>
    <property type="match status" value="1"/>
</dbReference>
<reference evidence="9" key="1">
    <citation type="journal article" date="2023" name="Mol. Phylogenet. Evol.">
        <title>Genome-scale phylogeny and comparative genomics of the fungal order Sordariales.</title>
        <authorList>
            <person name="Hensen N."/>
            <person name="Bonometti L."/>
            <person name="Westerberg I."/>
            <person name="Brannstrom I.O."/>
            <person name="Guillou S."/>
            <person name="Cros-Aarteil S."/>
            <person name="Calhoun S."/>
            <person name="Haridas S."/>
            <person name="Kuo A."/>
            <person name="Mondo S."/>
            <person name="Pangilinan J."/>
            <person name="Riley R."/>
            <person name="LaButti K."/>
            <person name="Andreopoulos B."/>
            <person name="Lipzen A."/>
            <person name="Chen C."/>
            <person name="Yan M."/>
            <person name="Daum C."/>
            <person name="Ng V."/>
            <person name="Clum A."/>
            <person name="Steindorff A."/>
            <person name="Ohm R.A."/>
            <person name="Martin F."/>
            <person name="Silar P."/>
            <person name="Natvig D.O."/>
            <person name="Lalanne C."/>
            <person name="Gautier V."/>
            <person name="Ament-Velasquez S.L."/>
            <person name="Kruys A."/>
            <person name="Hutchinson M.I."/>
            <person name="Powell A.J."/>
            <person name="Barry K."/>
            <person name="Miller A.N."/>
            <person name="Grigoriev I.V."/>
            <person name="Debuchy R."/>
            <person name="Gladieux P."/>
            <person name="Hiltunen Thoren M."/>
            <person name="Johannesson H."/>
        </authorList>
    </citation>
    <scope>NUCLEOTIDE SEQUENCE</scope>
    <source>
        <strain evidence="9">CBS 508.74</strain>
    </source>
</reference>
<keyword evidence="8" id="KW-0732">Signal</keyword>
<dbReference type="EC" id="5.3.4.1" evidence="4"/>
<name>A0AAN6YVK8_9PEZI</name>
<sequence>MAWILLAALHLLWLYAQGSSAWNHTDISNYWLRSEIGERLLVAYVKASTTKEEWLAAVDQAPGPDPLISIDCSQPDSRAGCLGAEYRGYPSIYLEELDHPTFWYQGPRRAGALLHWMARLARPLVPETLDADALAKFKTADETVFVAYLGEDTAAAAVFADIAFRYREEFSFGTVTDPEVIRAQGLEPPAVVCYKLVDGDTVSLNEIKGPEELDAWIKEASRPVLSELTVLNHQRLLDRGSPMVYVFAPTERERQALRKVLYKFAKNHYDSLTSATVDPFVFPDLMAQLGLEPGVFPAGAVHQLSKDRIYHYPKGRSLSASALQEWGLDVYQGRIKPWTPLGVTTTYEKAEATRTATRRVSIKNIPEVKIRVAGRDEL</sequence>
<feature type="chain" id="PRO_5042819014" description="protein disulfide-isomerase" evidence="8">
    <location>
        <begin position="22"/>
        <end position="378"/>
    </location>
</feature>
<comment type="subcellular location">
    <subcellularLocation>
        <location evidence="2">Endoplasmic reticulum lumen</location>
    </subcellularLocation>
</comment>
<evidence type="ECO:0000256" key="5">
    <source>
        <dbReference type="ARBA" id="ARBA00022824"/>
    </source>
</evidence>
<comment type="caution">
    <text evidence="9">The sequence shown here is derived from an EMBL/GenBank/DDBJ whole genome shotgun (WGS) entry which is preliminary data.</text>
</comment>
<dbReference type="Proteomes" id="UP001302812">
    <property type="component" value="Unassembled WGS sequence"/>
</dbReference>
<comment type="catalytic activity">
    <reaction evidence="1">
        <text>Catalyzes the rearrangement of -S-S- bonds in proteins.</text>
        <dbReference type="EC" id="5.3.4.1"/>
    </reaction>
</comment>
<evidence type="ECO:0000256" key="6">
    <source>
        <dbReference type="ARBA" id="ARBA00023235"/>
    </source>
</evidence>
<dbReference type="Pfam" id="PF13848">
    <property type="entry name" value="Thioredoxin_6"/>
    <property type="match status" value="1"/>
</dbReference>
<evidence type="ECO:0000256" key="4">
    <source>
        <dbReference type="ARBA" id="ARBA00012723"/>
    </source>
</evidence>
<evidence type="ECO:0000313" key="9">
    <source>
        <dbReference type="EMBL" id="KAK4115387.1"/>
    </source>
</evidence>
<dbReference type="CDD" id="cd02981">
    <property type="entry name" value="PDI_b_family"/>
    <property type="match status" value="1"/>
</dbReference>
<accession>A0AAN6YVK8</accession>
<dbReference type="GeneID" id="89941612"/>
<organism evidence="9 10">
    <name type="scientific">Canariomyces notabilis</name>
    <dbReference type="NCBI Taxonomy" id="2074819"/>
    <lineage>
        <taxon>Eukaryota</taxon>
        <taxon>Fungi</taxon>
        <taxon>Dikarya</taxon>
        <taxon>Ascomycota</taxon>
        <taxon>Pezizomycotina</taxon>
        <taxon>Sordariomycetes</taxon>
        <taxon>Sordariomycetidae</taxon>
        <taxon>Sordariales</taxon>
        <taxon>Chaetomiaceae</taxon>
        <taxon>Canariomyces</taxon>
    </lineage>
</organism>
<evidence type="ECO:0000313" key="10">
    <source>
        <dbReference type="Proteomes" id="UP001302812"/>
    </source>
</evidence>
<evidence type="ECO:0000256" key="8">
    <source>
        <dbReference type="SAM" id="SignalP"/>
    </source>
</evidence>
<feature type="signal peptide" evidence="8">
    <location>
        <begin position="1"/>
        <end position="21"/>
    </location>
</feature>
<keyword evidence="10" id="KW-1185">Reference proteome</keyword>
<evidence type="ECO:0000256" key="7">
    <source>
        <dbReference type="ARBA" id="ARBA00023284"/>
    </source>
</evidence>
<dbReference type="AlphaFoldDB" id="A0AAN6YVK8"/>
<dbReference type="GO" id="GO:0003756">
    <property type="term" value="F:protein disulfide isomerase activity"/>
    <property type="evidence" value="ECO:0007669"/>
    <property type="project" value="UniProtKB-EC"/>
</dbReference>
<dbReference type="InterPro" id="IPR036249">
    <property type="entry name" value="Thioredoxin-like_sf"/>
</dbReference>
<keyword evidence="7" id="KW-0676">Redox-active center</keyword>
<keyword evidence="5" id="KW-0256">Endoplasmic reticulum</keyword>
<evidence type="ECO:0000256" key="1">
    <source>
        <dbReference type="ARBA" id="ARBA00001182"/>
    </source>
</evidence>
<dbReference type="CDD" id="cd02982">
    <property type="entry name" value="PDI_b'_family"/>
    <property type="match status" value="1"/>
</dbReference>
<protein>
    <recommendedName>
        <fullName evidence="4">protein disulfide-isomerase</fullName>
        <ecNumber evidence="4">5.3.4.1</ecNumber>
    </recommendedName>
</protein>
<proteinExistence type="inferred from homology"/>
<reference evidence="9" key="2">
    <citation type="submission" date="2023-05" db="EMBL/GenBank/DDBJ databases">
        <authorList>
            <consortium name="Lawrence Berkeley National Laboratory"/>
            <person name="Steindorff A."/>
            <person name="Hensen N."/>
            <person name="Bonometti L."/>
            <person name="Westerberg I."/>
            <person name="Brannstrom I.O."/>
            <person name="Guillou S."/>
            <person name="Cros-Aarteil S."/>
            <person name="Calhoun S."/>
            <person name="Haridas S."/>
            <person name="Kuo A."/>
            <person name="Mondo S."/>
            <person name="Pangilinan J."/>
            <person name="Riley R."/>
            <person name="Labutti K."/>
            <person name="Andreopoulos B."/>
            <person name="Lipzen A."/>
            <person name="Chen C."/>
            <person name="Yanf M."/>
            <person name="Daum C."/>
            <person name="Ng V."/>
            <person name="Clum A."/>
            <person name="Ohm R."/>
            <person name="Martin F."/>
            <person name="Silar P."/>
            <person name="Natvig D."/>
            <person name="Lalanne C."/>
            <person name="Gautier V."/>
            <person name="Ament-Velasquez S.L."/>
            <person name="Kruys A."/>
            <person name="Hutchinson M.I."/>
            <person name="Powell A.J."/>
            <person name="Barry K."/>
            <person name="Miller A.N."/>
            <person name="Grigoriev I.V."/>
            <person name="Debuchy R."/>
            <person name="Gladieux P."/>
            <person name="Thoren M.H."/>
            <person name="Johannesson H."/>
        </authorList>
    </citation>
    <scope>NUCLEOTIDE SEQUENCE</scope>
    <source>
        <strain evidence="9">CBS 508.74</strain>
    </source>
</reference>
<gene>
    <name evidence="9" type="ORF">N656DRAFT_796056</name>
</gene>
<dbReference type="GO" id="GO:0005788">
    <property type="term" value="C:endoplasmic reticulum lumen"/>
    <property type="evidence" value="ECO:0007669"/>
    <property type="project" value="UniProtKB-SubCell"/>
</dbReference>
<dbReference type="GO" id="GO:0006457">
    <property type="term" value="P:protein folding"/>
    <property type="evidence" value="ECO:0007669"/>
    <property type="project" value="TreeGrafter"/>
</dbReference>
<dbReference type="GO" id="GO:0034976">
    <property type="term" value="P:response to endoplasmic reticulum stress"/>
    <property type="evidence" value="ECO:0007669"/>
    <property type="project" value="TreeGrafter"/>
</dbReference>
<dbReference type="SUPFAM" id="SSF52833">
    <property type="entry name" value="Thioredoxin-like"/>
    <property type="match status" value="2"/>
</dbReference>
<dbReference type="Gene3D" id="3.40.30.10">
    <property type="entry name" value="Glutaredoxin"/>
    <property type="match status" value="2"/>
</dbReference>
<dbReference type="EMBL" id="MU853335">
    <property type="protein sequence ID" value="KAK4115387.1"/>
    <property type="molecule type" value="Genomic_DNA"/>
</dbReference>
<comment type="similarity">
    <text evidence="3">Belongs to the protein disulfide isomerase family.</text>
</comment>
<dbReference type="RefSeq" id="XP_064672957.1">
    <property type="nucleotide sequence ID" value="XM_064817487.1"/>
</dbReference>
<evidence type="ECO:0000256" key="2">
    <source>
        <dbReference type="ARBA" id="ARBA00004319"/>
    </source>
</evidence>
<dbReference type="PANTHER" id="PTHR18929">
    <property type="entry name" value="PROTEIN DISULFIDE ISOMERASE"/>
    <property type="match status" value="1"/>
</dbReference>
<keyword evidence="6" id="KW-0413">Isomerase</keyword>
<evidence type="ECO:0000256" key="3">
    <source>
        <dbReference type="ARBA" id="ARBA00006347"/>
    </source>
</evidence>